<gene>
    <name evidence="1" type="ORF">RMAR00112_LOCUS6549</name>
</gene>
<proteinExistence type="predicted"/>
<sequence length="165" mass="18118">MERKIASPQSLGDCGDADAAYLGGDSHEWMALVGDIGIGKDCGDAIFFSIIRLPSRRSPNDVDPRFRVLSSSPWASNGTDCRRYRSIRSIPRSQRAFCWIGRPSLCHKRFSSWGYVGPHYEVVQSSPVAAPVVGKQRASTLPEECLAPSVPILLPRCRPSTRLAS</sequence>
<reference evidence="1" key="1">
    <citation type="submission" date="2021-01" db="EMBL/GenBank/DDBJ databases">
        <authorList>
            <person name="Corre E."/>
            <person name="Pelletier E."/>
            <person name="Niang G."/>
            <person name="Scheremetjew M."/>
            <person name="Finn R."/>
            <person name="Kale V."/>
            <person name="Holt S."/>
            <person name="Cochrane G."/>
            <person name="Meng A."/>
            <person name="Brown T."/>
            <person name="Cohen L."/>
        </authorList>
    </citation>
    <scope>NUCLEOTIDE SEQUENCE</scope>
    <source>
        <strain evidence="1">CCMP 769</strain>
    </source>
</reference>
<organism evidence="1">
    <name type="scientific">Rhodosorus marinus</name>
    <dbReference type="NCBI Taxonomy" id="101924"/>
    <lineage>
        <taxon>Eukaryota</taxon>
        <taxon>Rhodophyta</taxon>
        <taxon>Stylonematophyceae</taxon>
        <taxon>Stylonematales</taxon>
        <taxon>Stylonemataceae</taxon>
        <taxon>Rhodosorus</taxon>
    </lineage>
</organism>
<accession>A0A7S2ZHZ1</accession>
<evidence type="ECO:0000313" key="1">
    <source>
        <dbReference type="EMBL" id="CAE0038590.1"/>
    </source>
</evidence>
<name>A0A7S2ZHZ1_9RHOD</name>
<protein>
    <submittedName>
        <fullName evidence="1">Uncharacterized protein</fullName>
    </submittedName>
</protein>
<dbReference type="AlphaFoldDB" id="A0A7S2ZHZ1"/>
<dbReference type="EMBL" id="HBHW01008698">
    <property type="protein sequence ID" value="CAE0038590.1"/>
    <property type="molecule type" value="Transcribed_RNA"/>
</dbReference>